<evidence type="ECO:0000256" key="8">
    <source>
        <dbReference type="SAM" id="Phobius"/>
    </source>
</evidence>
<accession>A0A3B4XRM5</accession>
<reference evidence="11" key="1">
    <citation type="submission" date="2025-08" db="UniProtKB">
        <authorList>
            <consortium name="Ensembl"/>
        </authorList>
    </citation>
    <scope>IDENTIFICATION</scope>
</reference>
<dbReference type="InterPro" id="IPR036179">
    <property type="entry name" value="Ig-like_dom_sf"/>
</dbReference>
<dbReference type="STRING" id="1841481.ENSSLDP00000018617"/>
<feature type="signal peptide" evidence="9">
    <location>
        <begin position="1"/>
        <end position="27"/>
    </location>
</feature>
<feature type="transmembrane region" description="Helical" evidence="8">
    <location>
        <begin position="170"/>
        <end position="192"/>
    </location>
</feature>
<dbReference type="AlphaFoldDB" id="A0A3B4XRM5"/>
<evidence type="ECO:0000256" key="1">
    <source>
        <dbReference type="ARBA" id="ARBA00004370"/>
    </source>
</evidence>
<dbReference type="InterPro" id="IPR003599">
    <property type="entry name" value="Ig_sub"/>
</dbReference>
<evidence type="ECO:0000256" key="4">
    <source>
        <dbReference type="ARBA" id="ARBA00023157"/>
    </source>
</evidence>
<dbReference type="PANTHER" id="PTHR24100:SF151">
    <property type="entry name" value="ICOS LIGAND"/>
    <property type="match status" value="1"/>
</dbReference>
<dbReference type="GO" id="GO:0001817">
    <property type="term" value="P:regulation of cytokine production"/>
    <property type="evidence" value="ECO:0007669"/>
    <property type="project" value="TreeGrafter"/>
</dbReference>
<dbReference type="GO" id="GO:0050852">
    <property type="term" value="P:T cell receptor signaling pathway"/>
    <property type="evidence" value="ECO:0007669"/>
    <property type="project" value="TreeGrafter"/>
</dbReference>
<dbReference type="GeneTree" id="ENSGT01050000244843"/>
<proteinExistence type="predicted"/>
<evidence type="ECO:0000259" key="10">
    <source>
        <dbReference type="SMART" id="SM00409"/>
    </source>
</evidence>
<evidence type="ECO:0000256" key="2">
    <source>
        <dbReference type="ARBA" id="ARBA00022729"/>
    </source>
</evidence>
<dbReference type="InterPro" id="IPR050504">
    <property type="entry name" value="IgSF_BTN/MOG"/>
</dbReference>
<protein>
    <recommendedName>
        <fullName evidence="10">Immunoglobulin domain-containing protein</fullName>
    </recommendedName>
</protein>
<evidence type="ECO:0000313" key="11">
    <source>
        <dbReference type="Ensembl" id="ENSSLDP00000018617.1"/>
    </source>
</evidence>
<keyword evidence="4" id="KW-1015">Disulfide bond</keyword>
<keyword evidence="12" id="KW-1185">Reference proteome</keyword>
<evidence type="ECO:0000256" key="7">
    <source>
        <dbReference type="SAM" id="MobiDB-lite"/>
    </source>
</evidence>
<keyword evidence="8" id="KW-0812">Transmembrane</keyword>
<organism evidence="11 12">
    <name type="scientific">Seriola lalandi dorsalis</name>
    <dbReference type="NCBI Taxonomy" id="1841481"/>
    <lineage>
        <taxon>Eukaryota</taxon>
        <taxon>Metazoa</taxon>
        <taxon>Chordata</taxon>
        <taxon>Craniata</taxon>
        <taxon>Vertebrata</taxon>
        <taxon>Euteleostomi</taxon>
        <taxon>Actinopterygii</taxon>
        <taxon>Neopterygii</taxon>
        <taxon>Teleostei</taxon>
        <taxon>Neoteleostei</taxon>
        <taxon>Acanthomorphata</taxon>
        <taxon>Carangaria</taxon>
        <taxon>Carangiformes</taxon>
        <taxon>Carangidae</taxon>
        <taxon>Seriola</taxon>
    </lineage>
</organism>
<dbReference type="GO" id="GO:0009897">
    <property type="term" value="C:external side of plasma membrane"/>
    <property type="evidence" value="ECO:0007669"/>
    <property type="project" value="TreeGrafter"/>
</dbReference>
<dbReference type="InterPro" id="IPR013106">
    <property type="entry name" value="Ig_V-set"/>
</dbReference>
<dbReference type="GO" id="GO:1903037">
    <property type="term" value="P:regulation of leukocyte cell-cell adhesion"/>
    <property type="evidence" value="ECO:0007669"/>
    <property type="project" value="UniProtKB-ARBA"/>
</dbReference>
<evidence type="ECO:0000313" key="12">
    <source>
        <dbReference type="Proteomes" id="UP000261360"/>
    </source>
</evidence>
<evidence type="ECO:0000256" key="6">
    <source>
        <dbReference type="ARBA" id="ARBA00023319"/>
    </source>
</evidence>
<dbReference type="Pfam" id="PF07686">
    <property type="entry name" value="V-set"/>
    <property type="match status" value="1"/>
</dbReference>
<name>A0A3B4XRM5_SERLL</name>
<keyword evidence="6" id="KW-0393">Immunoglobulin domain</keyword>
<dbReference type="GO" id="GO:0050863">
    <property type="term" value="P:regulation of T cell activation"/>
    <property type="evidence" value="ECO:0007669"/>
    <property type="project" value="UniProtKB-ARBA"/>
</dbReference>
<sequence length="247" mass="27419">MSFSFCFSLIMDVTVLILVLISSHVVAGKYDLICPTETIQAEEGHVGTIQCRLDPSLHLEDYTLDVRRTDLDQIVHVYRHGKDLTDPQMKRYRNRTTLIHEDLSRGIITLQISSVQLEDSGPYRCFVPELRAGCTTALNVVKKVQHNKTKTDDVMTSTSPPNPDAETVNVGAVVGGVLGAVVLIIIIIIVLVKRGTIRVWRSSEEEGTGTRDGSKLTSNGVIDHPSSRKPLMKHHHSVNIELTRDCI</sequence>
<comment type="subcellular location">
    <subcellularLocation>
        <location evidence="1">Membrane</location>
    </subcellularLocation>
</comment>
<dbReference type="SUPFAM" id="SSF48726">
    <property type="entry name" value="Immunoglobulin"/>
    <property type="match status" value="1"/>
</dbReference>
<dbReference type="GO" id="GO:0005102">
    <property type="term" value="F:signaling receptor binding"/>
    <property type="evidence" value="ECO:0007669"/>
    <property type="project" value="TreeGrafter"/>
</dbReference>
<dbReference type="FunFam" id="2.60.40.10:FF:000142">
    <property type="entry name" value="V-set domain-containing T-cell activation inhibitor 1"/>
    <property type="match status" value="1"/>
</dbReference>
<evidence type="ECO:0000256" key="5">
    <source>
        <dbReference type="ARBA" id="ARBA00023180"/>
    </source>
</evidence>
<keyword evidence="5" id="KW-0325">Glycoprotein</keyword>
<keyword evidence="2 9" id="KW-0732">Signal</keyword>
<dbReference type="Gene3D" id="2.60.40.10">
    <property type="entry name" value="Immunoglobulins"/>
    <property type="match status" value="1"/>
</dbReference>
<keyword evidence="3 8" id="KW-0472">Membrane</keyword>
<feature type="region of interest" description="Disordered" evidence="7">
    <location>
        <begin position="203"/>
        <end position="230"/>
    </location>
</feature>
<reference evidence="11" key="2">
    <citation type="submission" date="2025-09" db="UniProtKB">
        <authorList>
            <consortium name="Ensembl"/>
        </authorList>
    </citation>
    <scope>IDENTIFICATION</scope>
</reference>
<dbReference type="Ensembl" id="ENSSLDT00000019250.1">
    <property type="protein sequence ID" value="ENSSLDP00000018617.1"/>
    <property type="gene ID" value="ENSSLDG00000014640.1"/>
</dbReference>
<dbReference type="PANTHER" id="PTHR24100">
    <property type="entry name" value="BUTYROPHILIN"/>
    <property type="match status" value="1"/>
</dbReference>
<evidence type="ECO:0000256" key="3">
    <source>
        <dbReference type="ARBA" id="ARBA00023136"/>
    </source>
</evidence>
<feature type="domain" description="Immunoglobulin" evidence="10">
    <location>
        <begin position="36"/>
        <end position="141"/>
    </location>
</feature>
<feature type="chain" id="PRO_5017397850" description="Immunoglobulin domain-containing protein" evidence="9">
    <location>
        <begin position="28"/>
        <end position="247"/>
    </location>
</feature>
<feature type="compositionally biased region" description="Basic and acidic residues" evidence="7">
    <location>
        <begin position="203"/>
        <end position="214"/>
    </location>
</feature>
<dbReference type="SMART" id="SM00409">
    <property type="entry name" value="IG"/>
    <property type="match status" value="1"/>
</dbReference>
<evidence type="ECO:0000256" key="9">
    <source>
        <dbReference type="SAM" id="SignalP"/>
    </source>
</evidence>
<dbReference type="InterPro" id="IPR013783">
    <property type="entry name" value="Ig-like_fold"/>
</dbReference>
<dbReference type="Proteomes" id="UP000261360">
    <property type="component" value="Unplaced"/>
</dbReference>
<keyword evidence="8" id="KW-1133">Transmembrane helix</keyword>